<gene>
    <name evidence="2" type="ORF">AMORRO_LOCUS5056</name>
</gene>
<evidence type="ECO:0000313" key="2">
    <source>
        <dbReference type="EMBL" id="CAG8539431.1"/>
    </source>
</evidence>
<evidence type="ECO:0000313" key="3">
    <source>
        <dbReference type="Proteomes" id="UP000789342"/>
    </source>
</evidence>
<protein>
    <submittedName>
        <fullName evidence="2">9320_t:CDS:1</fullName>
    </submittedName>
</protein>
<organism evidence="2 3">
    <name type="scientific">Acaulospora morrowiae</name>
    <dbReference type="NCBI Taxonomy" id="94023"/>
    <lineage>
        <taxon>Eukaryota</taxon>
        <taxon>Fungi</taxon>
        <taxon>Fungi incertae sedis</taxon>
        <taxon>Mucoromycota</taxon>
        <taxon>Glomeromycotina</taxon>
        <taxon>Glomeromycetes</taxon>
        <taxon>Diversisporales</taxon>
        <taxon>Acaulosporaceae</taxon>
        <taxon>Acaulospora</taxon>
    </lineage>
</organism>
<sequence>FVPLTFEKQTCGGRNIGASFHTPSDRLPENDPEDIDHEKKRLLKGVVPETGNIKGHIKHAPGWNANLASESEAVNFQKIKAEREPNPPTMDHLQRETISYLHDLHEHHDEGRNDDAKKRND</sequence>
<name>A0A9N9AQJ2_9GLOM</name>
<dbReference type="AlphaFoldDB" id="A0A9N9AQJ2"/>
<accession>A0A9N9AQJ2</accession>
<reference evidence="2" key="1">
    <citation type="submission" date="2021-06" db="EMBL/GenBank/DDBJ databases">
        <authorList>
            <person name="Kallberg Y."/>
            <person name="Tangrot J."/>
            <person name="Rosling A."/>
        </authorList>
    </citation>
    <scope>NUCLEOTIDE SEQUENCE</scope>
    <source>
        <strain evidence="2">CL551</strain>
    </source>
</reference>
<dbReference type="EMBL" id="CAJVPV010002934">
    <property type="protein sequence ID" value="CAG8539431.1"/>
    <property type="molecule type" value="Genomic_DNA"/>
</dbReference>
<dbReference type="OrthoDB" id="529205at2759"/>
<dbReference type="Proteomes" id="UP000789342">
    <property type="component" value="Unassembled WGS sequence"/>
</dbReference>
<keyword evidence="3" id="KW-1185">Reference proteome</keyword>
<feature type="compositionally biased region" description="Basic and acidic residues" evidence="1">
    <location>
        <begin position="102"/>
        <end position="121"/>
    </location>
</feature>
<feature type="non-terminal residue" evidence="2">
    <location>
        <position position="121"/>
    </location>
</feature>
<feature type="region of interest" description="Disordered" evidence="1">
    <location>
        <begin position="12"/>
        <end position="33"/>
    </location>
</feature>
<evidence type="ECO:0000256" key="1">
    <source>
        <dbReference type="SAM" id="MobiDB-lite"/>
    </source>
</evidence>
<feature type="region of interest" description="Disordered" evidence="1">
    <location>
        <begin position="81"/>
        <end position="121"/>
    </location>
</feature>
<comment type="caution">
    <text evidence="2">The sequence shown here is derived from an EMBL/GenBank/DDBJ whole genome shotgun (WGS) entry which is preliminary data.</text>
</comment>
<proteinExistence type="predicted"/>